<reference evidence="2 3" key="1">
    <citation type="journal article" date="2019" name="Int. J. Syst. Evol. Microbiol.">
        <title>The Global Catalogue of Microorganisms (GCM) 10K type strain sequencing project: providing services to taxonomists for standard genome sequencing and annotation.</title>
        <authorList>
            <consortium name="The Broad Institute Genomics Platform"/>
            <consortium name="The Broad Institute Genome Sequencing Center for Infectious Disease"/>
            <person name="Wu L."/>
            <person name="Ma J."/>
        </authorList>
    </citation>
    <scope>NUCLEOTIDE SEQUENCE [LARGE SCALE GENOMIC DNA]</scope>
    <source>
        <strain evidence="2 3">JCM 6486</strain>
    </source>
</reference>
<dbReference type="RefSeq" id="WP_346043580.1">
    <property type="nucleotide sequence ID" value="NZ_BAAACP010000005.1"/>
</dbReference>
<accession>A0ABN1M1I1</accession>
<keyword evidence="3" id="KW-1185">Reference proteome</keyword>
<evidence type="ECO:0000313" key="2">
    <source>
        <dbReference type="EMBL" id="GAA0863060.1"/>
    </source>
</evidence>
<proteinExistence type="predicted"/>
<evidence type="ECO:0000256" key="1">
    <source>
        <dbReference type="SAM" id="Phobius"/>
    </source>
</evidence>
<keyword evidence="1" id="KW-0472">Membrane</keyword>
<keyword evidence="1" id="KW-1133">Transmembrane helix</keyword>
<gene>
    <name evidence="2" type="ORF">GCM10008917_10910</name>
</gene>
<evidence type="ECO:0000313" key="3">
    <source>
        <dbReference type="Proteomes" id="UP001400965"/>
    </source>
</evidence>
<feature type="transmembrane region" description="Helical" evidence="1">
    <location>
        <begin position="6"/>
        <end position="23"/>
    </location>
</feature>
<name>A0ABN1M1I1_9FIRM</name>
<comment type="caution">
    <text evidence="2">The sequence shown here is derived from an EMBL/GenBank/DDBJ whole genome shotgun (WGS) entry which is preliminary data.</text>
</comment>
<protein>
    <submittedName>
        <fullName evidence="2">Uncharacterized protein</fullName>
    </submittedName>
</protein>
<keyword evidence="1" id="KW-0812">Transmembrane</keyword>
<feature type="transmembrane region" description="Helical" evidence="1">
    <location>
        <begin position="30"/>
        <end position="48"/>
    </location>
</feature>
<organism evidence="2 3">
    <name type="scientific">Paraclostridium tenue</name>
    <dbReference type="NCBI Taxonomy" id="1737"/>
    <lineage>
        <taxon>Bacteria</taxon>
        <taxon>Bacillati</taxon>
        <taxon>Bacillota</taxon>
        <taxon>Clostridia</taxon>
        <taxon>Peptostreptococcales</taxon>
        <taxon>Peptostreptococcaceae</taxon>
        <taxon>Paraclostridium</taxon>
    </lineage>
</organism>
<dbReference type="EMBL" id="BAAACP010000005">
    <property type="protein sequence ID" value="GAA0863060.1"/>
    <property type="molecule type" value="Genomic_DNA"/>
</dbReference>
<sequence>MNLDLLFKILVAIVAIGIVIKCIRFIGGMLFRIALIGLCILFLYNLLIHI</sequence>
<dbReference type="Proteomes" id="UP001400965">
    <property type="component" value="Unassembled WGS sequence"/>
</dbReference>